<reference evidence="1 2" key="1">
    <citation type="submission" date="2018-02" db="EMBL/GenBank/DDBJ databases">
        <title>Full genome sequencing of a novel polyvalent bacteriophage as one of T4-Family member.</title>
        <authorList>
            <person name="Kawasaki T."/>
            <person name="Saad A.M."/>
            <person name="Yamada T."/>
        </authorList>
    </citation>
    <scope>NUCLEOTIDE SEQUENCE [LARGE SCALE GENOMIC DNA]</scope>
    <source>
        <strain evidence="1 2">EcS1</strain>
    </source>
</reference>
<name>A0A2Z5ZCR4_9CAUD</name>
<evidence type="ECO:0000313" key="1">
    <source>
        <dbReference type="EMBL" id="BBC78264.1"/>
    </source>
</evidence>
<dbReference type="InterPro" id="IPR056962">
    <property type="entry name" value="Phage_blade"/>
</dbReference>
<protein>
    <submittedName>
        <fullName evidence="1">Uncharacterized protein</fullName>
    </submittedName>
</protein>
<organism evidence="1 2">
    <name type="scientific">Escherichia phage EcS1</name>
    <dbReference type="NCBI Taxonomy" id="2083276"/>
    <lineage>
        <taxon>Viruses</taxon>
        <taxon>Duplodnaviria</taxon>
        <taxon>Heunggongvirae</taxon>
        <taxon>Uroviricota</taxon>
        <taxon>Caudoviricetes</taxon>
        <taxon>Pantevenvirales</taxon>
        <taxon>Straboviridae</taxon>
        <taxon>Tevenvirinae</taxon>
        <taxon>Kagamiyamavirus</taxon>
        <taxon>Kagamiyamavirus ecs1</taxon>
    </lineage>
</organism>
<sequence>MKAYLETVVIARKEGGDVSTSCSQIILDFFDMTAYREFRDNTLDSYEKAPYFEVYRTLLPISAA</sequence>
<keyword evidence="2" id="KW-1185">Reference proteome</keyword>
<dbReference type="Pfam" id="PF24647">
    <property type="entry name" value="Phage_blade"/>
    <property type="match status" value="1"/>
</dbReference>
<dbReference type="Proteomes" id="UP000250157">
    <property type="component" value="Segment"/>
</dbReference>
<evidence type="ECO:0000313" key="2">
    <source>
        <dbReference type="Proteomes" id="UP000250157"/>
    </source>
</evidence>
<accession>A0A2Z5ZCR4</accession>
<dbReference type="KEGG" id="vg:65108403"/>
<dbReference type="EMBL" id="LC371242">
    <property type="protein sequence ID" value="BBC78264.1"/>
    <property type="molecule type" value="Genomic_DNA"/>
</dbReference>
<dbReference type="GeneID" id="65108403"/>
<proteinExistence type="predicted"/>
<dbReference type="RefSeq" id="YP_010090911.1">
    <property type="nucleotide sequence ID" value="NC_055721.1"/>
</dbReference>